<organism evidence="2">
    <name type="scientific">Phaeodactylum tricornutum</name>
    <name type="common">Diatom</name>
    <dbReference type="NCBI Taxonomy" id="2850"/>
    <lineage>
        <taxon>Eukaryota</taxon>
        <taxon>Sar</taxon>
        <taxon>Stramenopiles</taxon>
        <taxon>Ochrophyta</taxon>
        <taxon>Bacillariophyta</taxon>
        <taxon>Bacillariophyceae</taxon>
        <taxon>Bacillariophycidae</taxon>
        <taxon>Naviculales</taxon>
        <taxon>Phaeodactylaceae</taxon>
        <taxon>Phaeodactylum</taxon>
    </lineage>
</organism>
<proteinExistence type="predicted"/>
<dbReference type="EMBL" id="OU594963">
    <property type="protein sequence ID" value="CAG9286379.1"/>
    <property type="molecule type" value="Genomic_DNA"/>
</dbReference>
<dbReference type="Proteomes" id="UP000836788">
    <property type="component" value="Chromosome 22"/>
</dbReference>
<protein>
    <submittedName>
        <fullName evidence="2">Uncharacterized protein</fullName>
    </submittedName>
</protein>
<feature type="region of interest" description="Disordered" evidence="1">
    <location>
        <begin position="1"/>
        <end position="20"/>
    </location>
</feature>
<reference evidence="2" key="1">
    <citation type="submission" date="2022-02" db="EMBL/GenBank/DDBJ databases">
        <authorList>
            <person name="Giguere J D."/>
        </authorList>
    </citation>
    <scope>NUCLEOTIDE SEQUENCE</scope>
    <source>
        <strain evidence="2">CCAP 1055/1</strain>
    </source>
</reference>
<evidence type="ECO:0000256" key="1">
    <source>
        <dbReference type="SAM" id="MobiDB-lite"/>
    </source>
</evidence>
<dbReference type="AlphaFoldDB" id="A0A8J9S8H3"/>
<name>A0A8J9S8H3_PHATR</name>
<accession>A0A8J9S8H3</accession>
<evidence type="ECO:0000313" key="2">
    <source>
        <dbReference type="EMBL" id="CAG9286379.1"/>
    </source>
</evidence>
<sequence>MTVLSTGSRDGAHYLGRGTQGEPVETNLVCLATNPDTDGFGQAQSQLSIQKHDVTVLGLDCCHAKEHGNYDECAHGAVYNTVENSETDHDGAWQIVGPNGK</sequence>
<gene>
    <name evidence="2" type="ORF">PTTT1_LOCUS32124</name>
</gene>